<evidence type="ECO:0000259" key="1">
    <source>
        <dbReference type="SMART" id="SM01361"/>
    </source>
</evidence>
<dbReference type="InterPro" id="IPR036595">
    <property type="entry name" value="A-macroglobulin_rcpt-bd_sf"/>
</dbReference>
<dbReference type="GO" id="GO:0005576">
    <property type="term" value="C:extracellular region"/>
    <property type="evidence" value="ECO:0007669"/>
    <property type="project" value="InterPro"/>
</dbReference>
<dbReference type="SMART" id="SM01361">
    <property type="entry name" value="A2M_recep"/>
    <property type="match status" value="1"/>
</dbReference>
<gene>
    <name evidence="2" type="ORF">V1264_004581</name>
</gene>
<accession>A0AAN9B2D5</accession>
<name>A0AAN9B2D5_9CAEN</name>
<dbReference type="Gene3D" id="2.60.40.690">
    <property type="entry name" value="Alpha-macroglobulin, receptor-binding domain"/>
    <property type="match status" value="1"/>
</dbReference>
<sequence length="93" mass="10608">MKWCPKKSDFGDAARVECPEGQAVLYYSSLDSEGDCSVVKMKMSRGVVAKSKPTPVRVYDYYNPDDEYTTSYSLQQYSVCDLEPDYMDCPYVL</sequence>
<dbReference type="InterPro" id="IPR009048">
    <property type="entry name" value="A-macroglobulin_rcpt-bd"/>
</dbReference>
<dbReference type="Proteomes" id="UP001374579">
    <property type="component" value="Unassembled WGS sequence"/>
</dbReference>
<dbReference type="SUPFAM" id="SSF49410">
    <property type="entry name" value="Alpha-macroglobulin receptor domain"/>
    <property type="match status" value="1"/>
</dbReference>
<protein>
    <recommendedName>
        <fullName evidence="1">Alpha-macroglobulin receptor-binding domain-containing protein</fullName>
    </recommendedName>
</protein>
<evidence type="ECO:0000313" key="3">
    <source>
        <dbReference type="Proteomes" id="UP001374579"/>
    </source>
</evidence>
<evidence type="ECO:0000313" key="2">
    <source>
        <dbReference type="EMBL" id="KAK7097633.1"/>
    </source>
</evidence>
<proteinExistence type="predicted"/>
<keyword evidence="3" id="KW-1185">Reference proteome</keyword>
<dbReference type="Pfam" id="PF07677">
    <property type="entry name" value="A2M_recep"/>
    <property type="match status" value="1"/>
</dbReference>
<feature type="domain" description="Alpha-macroglobulin receptor-binding" evidence="1">
    <location>
        <begin position="5"/>
        <end position="72"/>
    </location>
</feature>
<organism evidence="2 3">
    <name type="scientific">Littorina saxatilis</name>
    <dbReference type="NCBI Taxonomy" id="31220"/>
    <lineage>
        <taxon>Eukaryota</taxon>
        <taxon>Metazoa</taxon>
        <taxon>Spiralia</taxon>
        <taxon>Lophotrochozoa</taxon>
        <taxon>Mollusca</taxon>
        <taxon>Gastropoda</taxon>
        <taxon>Caenogastropoda</taxon>
        <taxon>Littorinimorpha</taxon>
        <taxon>Littorinoidea</taxon>
        <taxon>Littorinidae</taxon>
        <taxon>Littorina</taxon>
    </lineage>
</organism>
<dbReference type="AlphaFoldDB" id="A0AAN9B2D5"/>
<comment type="caution">
    <text evidence="2">The sequence shown here is derived from an EMBL/GenBank/DDBJ whole genome shotgun (WGS) entry which is preliminary data.</text>
</comment>
<reference evidence="2 3" key="1">
    <citation type="submission" date="2024-02" db="EMBL/GenBank/DDBJ databases">
        <title>Chromosome-scale genome assembly of the rough periwinkle Littorina saxatilis.</title>
        <authorList>
            <person name="De Jode A."/>
            <person name="Faria R."/>
            <person name="Formenti G."/>
            <person name="Sims Y."/>
            <person name="Smith T.P."/>
            <person name="Tracey A."/>
            <person name="Wood J.M.D."/>
            <person name="Zagrodzka Z.B."/>
            <person name="Johannesson K."/>
            <person name="Butlin R.K."/>
            <person name="Leder E.H."/>
        </authorList>
    </citation>
    <scope>NUCLEOTIDE SEQUENCE [LARGE SCALE GENOMIC DNA]</scope>
    <source>
        <strain evidence="2">Snail1</strain>
        <tissue evidence="2">Muscle</tissue>
    </source>
</reference>
<dbReference type="EMBL" id="JBAMIC010000013">
    <property type="protein sequence ID" value="KAK7097633.1"/>
    <property type="molecule type" value="Genomic_DNA"/>
</dbReference>